<dbReference type="OrthoDB" id="1728974at2759"/>
<dbReference type="Proteomes" id="UP000292082">
    <property type="component" value="Unassembled WGS sequence"/>
</dbReference>
<organism evidence="1">
    <name type="scientific">Dichomitus squalens</name>
    <dbReference type="NCBI Taxonomy" id="114155"/>
    <lineage>
        <taxon>Eukaryota</taxon>
        <taxon>Fungi</taxon>
        <taxon>Dikarya</taxon>
        <taxon>Basidiomycota</taxon>
        <taxon>Agaricomycotina</taxon>
        <taxon>Agaricomycetes</taxon>
        <taxon>Polyporales</taxon>
        <taxon>Polyporaceae</taxon>
        <taxon>Dichomitus</taxon>
    </lineage>
</organism>
<reference evidence="1 3" key="1">
    <citation type="submission" date="2019-01" db="EMBL/GenBank/DDBJ databases">
        <title>Draft genome sequences of three monokaryotic isolates of the white-rot basidiomycete fungus Dichomitus squalens.</title>
        <authorList>
            <consortium name="DOE Joint Genome Institute"/>
            <person name="Lopez S.C."/>
            <person name="Andreopoulos B."/>
            <person name="Pangilinan J."/>
            <person name="Lipzen A."/>
            <person name="Riley R."/>
            <person name="Ahrendt S."/>
            <person name="Ng V."/>
            <person name="Barry K."/>
            <person name="Daum C."/>
            <person name="Grigoriev I.V."/>
            <person name="Hilden K.S."/>
            <person name="Makela M.R."/>
            <person name="de Vries R.P."/>
        </authorList>
    </citation>
    <scope>NUCLEOTIDE SEQUENCE [LARGE SCALE GENOMIC DNA]</scope>
    <source>
        <strain evidence="2 3">CBS 464.89</strain>
        <strain evidence="1">OM18370.1</strain>
    </source>
</reference>
<dbReference type="Proteomes" id="UP000292957">
    <property type="component" value="Unassembled WGS sequence"/>
</dbReference>
<keyword evidence="3" id="KW-1185">Reference proteome</keyword>
<sequence>MQPGRQLQHLFAIKLVFQHPLNPRNLWETFKDSLCDDLCCTLIHRNYPDPMKEQVYSYGLYLLNEI</sequence>
<proteinExistence type="predicted"/>
<dbReference type="EMBL" id="ML143475">
    <property type="protein sequence ID" value="TBU24678.1"/>
    <property type="molecule type" value="Genomic_DNA"/>
</dbReference>
<evidence type="ECO:0000313" key="2">
    <source>
        <dbReference type="EMBL" id="TBU59741.1"/>
    </source>
</evidence>
<feature type="non-terminal residue" evidence="1">
    <location>
        <position position="66"/>
    </location>
</feature>
<gene>
    <name evidence="2" type="ORF">BD310DRAFT_799224</name>
    <name evidence="1" type="ORF">BD311DRAFT_628353</name>
</gene>
<name>A0A4Q9ME15_9APHY</name>
<dbReference type="EMBL" id="ML145111">
    <property type="protein sequence ID" value="TBU59741.1"/>
    <property type="molecule type" value="Genomic_DNA"/>
</dbReference>
<protein>
    <submittedName>
        <fullName evidence="1">Uncharacterized protein</fullName>
    </submittedName>
</protein>
<evidence type="ECO:0000313" key="1">
    <source>
        <dbReference type="EMBL" id="TBU24678.1"/>
    </source>
</evidence>
<evidence type="ECO:0000313" key="3">
    <source>
        <dbReference type="Proteomes" id="UP000292082"/>
    </source>
</evidence>
<accession>A0A4Q9ME15</accession>
<dbReference type="AlphaFoldDB" id="A0A4Q9ME15"/>